<dbReference type="GO" id="GO:0004527">
    <property type="term" value="F:exonuclease activity"/>
    <property type="evidence" value="ECO:0007669"/>
    <property type="project" value="UniProtKB-KW"/>
</dbReference>
<organism evidence="1 2">
    <name type="scientific">Trifolium medium</name>
    <dbReference type="NCBI Taxonomy" id="97028"/>
    <lineage>
        <taxon>Eukaryota</taxon>
        <taxon>Viridiplantae</taxon>
        <taxon>Streptophyta</taxon>
        <taxon>Embryophyta</taxon>
        <taxon>Tracheophyta</taxon>
        <taxon>Spermatophyta</taxon>
        <taxon>Magnoliopsida</taxon>
        <taxon>eudicotyledons</taxon>
        <taxon>Gunneridae</taxon>
        <taxon>Pentapetalae</taxon>
        <taxon>rosids</taxon>
        <taxon>fabids</taxon>
        <taxon>Fabales</taxon>
        <taxon>Fabaceae</taxon>
        <taxon>Papilionoideae</taxon>
        <taxon>50 kb inversion clade</taxon>
        <taxon>NPAAA clade</taxon>
        <taxon>Hologalegina</taxon>
        <taxon>IRL clade</taxon>
        <taxon>Trifolieae</taxon>
        <taxon>Trifolium</taxon>
    </lineage>
</organism>
<keyword evidence="1" id="KW-0255">Endonuclease</keyword>
<proteinExistence type="predicted"/>
<dbReference type="GO" id="GO:0004519">
    <property type="term" value="F:endonuclease activity"/>
    <property type="evidence" value="ECO:0007669"/>
    <property type="project" value="UniProtKB-KW"/>
</dbReference>
<dbReference type="Proteomes" id="UP000265520">
    <property type="component" value="Unassembled WGS sequence"/>
</dbReference>
<protein>
    <submittedName>
        <fullName evidence="1">Endonuclease/exonuclease/phosphatase family protein</fullName>
    </submittedName>
</protein>
<reference evidence="1 2" key="1">
    <citation type="journal article" date="2018" name="Front. Plant Sci.">
        <title>Red Clover (Trifolium pratense) and Zigzag Clover (T. medium) - A Picture of Genomic Similarities and Differences.</title>
        <authorList>
            <person name="Dluhosova J."/>
            <person name="Istvanek J."/>
            <person name="Nedelnik J."/>
            <person name="Repkova J."/>
        </authorList>
    </citation>
    <scope>NUCLEOTIDE SEQUENCE [LARGE SCALE GENOMIC DNA]</scope>
    <source>
        <strain evidence="2">cv. 10/8</strain>
        <tissue evidence="1">Leaf</tissue>
    </source>
</reference>
<comment type="caution">
    <text evidence="1">The sequence shown here is derived from an EMBL/GenBank/DDBJ whole genome shotgun (WGS) entry which is preliminary data.</text>
</comment>
<keyword evidence="1" id="KW-0269">Exonuclease</keyword>
<accession>A0A392PTG2</accession>
<keyword evidence="1" id="KW-0378">Hydrolase</keyword>
<evidence type="ECO:0000313" key="1">
    <source>
        <dbReference type="EMBL" id="MCI14789.1"/>
    </source>
</evidence>
<keyword evidence="2" id="KW-1185">Reference proteome</keyword>
<name>A0A392PTG2_9FABA</name>
<keyword evidence="1" id="KW-0540">Nuclease</keyword>
<dbReference type="AlphaFoldDB" id="A0A392PTG2"/>
<sequence length="137" mass="15467">MALKEWHDSHVRNLPGRIDNLKARLSVLDGRVEEEVSTADEVAELRGITSDIHSLSHVNTSICWQQSRVLWLREGDANSKYFHSPVRQAVFTHFSSHFHACNMARPSVEDLQFHTLSFTKGGSLVKPFSVDEVKAAI</sequence>
<dbReference type="EMBL" id="LXQA010093796">
    <property type="protein sequence ID" value="MCI14789.1"/>
    <property type="molecule type" value="Genomic_DNA"/>
</dbReference>
<evidence type="ECO:0000313" key="2">
    <source>
        <dbReference type="Proteomes" id="UP000265520"/>
    </source>
</evidence>